<evidence type="ECO:0000256" key="3">
    <source>
        <dbReference type="ARBA" id="ARBA00013070"/>
    </source>
</evidence>
<evidence type="ECO:0000256" key="9">
    <source>
        <dbReference type="PIRNR" id="PIRNR000723"/>
    </source>
</evidence>
<gene>
    <name evidence="11" type="primary">arcC2</name>
    <name evidence="11" type="ORF">NCTC13163_00314</name>
</gene>
<dbReference type="GO" id="GO:0019546">
    <property type="term" value="P:L-arginine deiminase pathway"/>
    <property type="evidence" value="ECO:0007669"/>
    <property type="project" value="TreeGrafter"/>
</dbReference>
<dbReference type="InterPro" id="IPR036393">
    <property type="entry name" value="AceGlu_kinase-like_sf"/>
</dbReference>
<dbReference type="PRINTS" id="PR01469">
    <property type="entry name" value="CARBMTKINASE"/>
</dbReference>
<evidence type="ECO:0000259" key="10">
    <source>
        <dbReference type="Pfam" id="PF00696"/>
    </source>
</evidence>
<dbReference type="CDD" id="cd04235">
    <property type="entry name" value="AAK_CK"/>
    <property type="match status" value="1"/>
</dbReference>
<organism evidence="11 12">
    <name type="scientific">Exiguobacterium aurantiacum</name>
    <dbReference type="NCBI Taxonomy" id="33987"/>
    <lineage>
        <taxon>Bacteria</taxon>
        <taxon>Bacillati</taxon>
        <taxon>Bacillota</taxon>
        <taxon>Bacilli</taxon>
        <taxon>Bacillales</taxon>
        <taxon>Bacillales Family XII. Incertae Sedis</taxon>
        <taxon>Exiguobacterium</taxon>
    </lineage>
</organism>
<comment type="pathway">
    <text evidence="1">Metabolic intermediate metabolism; carbamoyl phosphate degradation; CO(2) and NH(3) from carbamoyl phosphate: step 1/1.</text>
</comment>
<dbReference type="PIRSF" id="PIRSF000723">
    <property type="entry name" value="Carbamate_kin"/>
    <property type="match status" value="1"/>
</dbReference>
<protein>
    <recommendedName>
        <fullName evidence="3 8">Carbamate kinase</fullName>
    </recommendedName>
</protein>
<dbReference type="PANTHER" id="PTHR30409">
    <property type="entry name" value="CARBAMATE KINASE"/>
    <property type="match status" value="1"/>
</dbReference>
<dbReference type="UniPathway" id="UPA00996">
    <property type="reaction ID" value="UER00366"/>
</dbReference>
<name>A0A377FRJ8_9BACL</name>
<dbReference type="STRING" id="1397694.GCA_000702585_00833"/>
<evidence type="ECO:0000313" key="12">
    <source>
        <dbReference type="Proteomes" id="UP000254060"/>
    </source>
</evidence>
<dbReference type="InterPro" id="IPR001048">
    <property type="entry name" value="Asp/Glu/Uridylate_kinase"/>
</dbReference>
<reference evidence="11 12" key="1">
    <citation type="submission" date="2018-06" db="EMBL/GenBank/DDBJ databases">
        <authorList>
            <consortium name="Pathogen Informatics"/>
            <person name="Doyle S."/>
        </authorList>
    </citation>
    <scope>NUCLEOTIDE SEQUENCE [LARGE SCALE GENOMIC DNA]</scope>
    <source>
        <strain evidence="11 12">NCTC13163</strain>
    </source>
</reference>
<dbReference type="NCBIfam" id="NF009007">
    <property type="entry name" value="PRK12352.1"/>
    <property type="match status" value="1"/>
</dbReference>
<dbReference type="Pfam" id="PF00696">
    <property type="entry name" value="AA_kinase"/>
    <property type="match status" value="1"/>
</dbReference>
<dbReference type="FunFam" id="3.40.1160.10:FF:000007">
    <property type="entry name" value="Carbamate kinase"/>
    <property type="match status" value="1"/>
</dbReference>
<dbReference type="OrthoDB" id="9766717at2"/>
<dbReference type="RefSeq" id="WP_029334148.1">
    <property type="nucleotide sequence ID" value="NZ_UGGP01000001.1"/>
</dbReference>
<dbReference type="SUPFAM" id="SSF53633">
    <property type="entry name" value="Carbamate kinase-like"/>
    <property type="match status" value="1"/>
</dbReference>
<keyword evidence="6 9" id="KW-0418">Kinase</keyword>
<evidence type="ECO:0000256" key="2">
    <source>
        <dbReference type="ARBA" id="ARBA00011066"/>
    </source>
</evidence>
<accession>A0A377FRJ8</accession>
<dbReference type="EMBL" id="UGGP01000001">
    <property type="protein sequence ID" value="STO06973.1"/>
    <property type="molecule type" value="Genomic_DNA"/>
</dbReference>
<comment type="similarity">
    <text evidence="2 9">Belongs to the carbamate kinase family.</text>
</comment>
<dbReference type="PANTHER" id="PTHR30409:SF1">
    <property type="entry name" value="CARBAMATE KINASE-RELATED"/>
    <property type="match status" value="1"/>
</dbReference>
<evidence type="ECO:0000256" key="5">
    <source>
        <dbReference type="ARBA" id="ARBA00022679"/>
    </source>
</evidence>
<dbReference type="NCBIfam" id="TIGR00746">
    <property type="entry name" value="arcC"/>
    <property type="match status" value="1"/>
</dbReference>
<evidence type="ECO:0000256" key="7">
    <source>
        <dbReference type="ARBA" id="ARBA00048467"/>
    </source>
</evidence>
<feature type="domain" description="Aspartate/glutamate/uridylate kinase" evidence="10">
    <location>
        <begin position="4"/>
        <end position="294"/>
    </location>
</feature>
<dbReference type="Proteomes" id="UP000254060">
    <property type="component" value="Unassembled WGS sequence"/>
</dbReference>
<proteinExistence type="inferred from homology"/>
<dbReference type="AlphaFoldDB" id="A0A377FRJ8"/>
<evidence type="ECO:0000256" key="4">
    <source>
        <dbReference type="ARBA" id="ARBA00022503"/>
    </source>
</evidence>
<comment type="catalytic activity">
    <reaction evidence="7">
        <text>hydrogencarbonate + NH4(+) + ATP = carbamoyl phosphate + ADP + H2O + H(+)</text>
        <dbReference type="Rhea" id="RHEA:10152"/>
        <dbReference type="ChEBI" id="CHEBI:15377"/>
        <dbReference type="ChEBI" id="CHEBI:15378"/>
        <dbReference type="ChEBI" id="CHEBI:17544"/>
        <dbReference type="ChEBI" id="CHEBI:28938"/>
        <dbReference type="ChEBI" id="CHEBI:30616"/>
        <dbReference type="ChEBI" id="CHEBI:58228"/>
        <dbReference type="ChEBI" id="CHEBI:456216"/>
        <dbReference type="EC" id="2.7.2.2"/>
    </reaction>
</comment>
<evidence type="ECO:0000256" key="6">
    <source>
        <dbReference type="ARBA" id="ARBA00022777"/>
    </source>
</evidence>
<dbReference type="Gene3D" id="3.40.1160.10">
    <property type="entry name" value="Acetylglutamate kinase-like"/>
    <property type="match status" value="1"/>
</dbReference>
<keyword evidence="5 9" id="KW-0808">Transferase</keyword>
<evidence type="ECO:0000256" key="1">
    <source>
        <dbReference type="ARBA" id="ARBA00005118"/>
    </source>
</evidence>
<dbReference type="GO" id="GO:0005829">
    <property type="term" value="C:cytosol"/>
    <property type="evidence" value="ECO:0007669"/>
    <property type="project" value="TreeGrafter"/>
</dbReference>
<sequence length="320" mass="34049">MVKKRVVIALGGNAIQQGKDATAEAQIRAVETTAEALAGLIEEGIDVIITHGNGPQVGNLMLQQAAADSEATPAMPLDVCGAMTQGMIGYWFENALTKALRARGLERSVAPIVTRAVVDPNDSAFSHPTKPIGPFYSQEEAIRIERESGYVFKEDAGRGYRRVVPSPFPVAICEHAVIRDLVEREHIVVASGGGGIPVVDTPDGYVGVEAVIDKDFAAAKLAELVEADMLLILTAVDHVYVNFGTSEEAALEETTKEQLETYIAEGQFAPGSMLPKVRAALQFAETGEGRVAVITSLAQARTAVRGDIGTRVRLAATLQQ</sequence>
<dbReference type="InterPro" id="IPR003964">
    <property type="entry name" value="Carb_kinase"/>
</dbReference>
<evidence type="ECO:0000313" key="11">
    <source>
        <dbReference type="EMBL" id="STO06973.1"/>
    </source>
</evidence>
<evidence type="ECO:0000256" key="8">
    <source>
        <dbReference type="NCBIfam" id="TIGR00746"/>
    </source>
</evidence>
<keyword evidence="4" id="KW-0056">Arginine metabolism</keyword>
<dbReference type="GO" id="GO:0008804">
    <property type="term" value="F:carbamate kinase activity"/>
    <property type="evidence" value="ECO:0007669"/>
    <property type="project" value="UniProtKB-UniRule"/>
</dbReference>